<dbReference type="EMBL" id="LFIW01000292">
    <property type="protein sequence ID" value="KZL87290.1"/>
    <property type="molecule type" value="Genomic_DNA"/>
</dbReference>
<evidence type="ECO:0000256" key="5">
    <source>
        <dbReference type="ARBA" id="ARBA00022729"/>
    </source>
</evidence>
<dbReference type="PANTHER" id="PTHR38050">
    <property type="match status" value="1"/>
</dbReference>
<evidence type="ECO:0000259" key="12">
    <source>
        <dbReference type="PROSITE" id="PS51164"/>
    </source>
</evidence>
<proteinExistence type="inferred from homology"/>
<dbReference type="InterPro" id="IPR043595">
    <property type="entry name" value="FaeB/C/D"/>
</dbReference>
<keyword evidence="3 11" id="KW-0964">Secreted</keyword>
<dbReference type="InterPro" id="IPR029058">
    <property type="entry name" value="AB_hydrolase_fold"/>
</dbReference>
<dbReference type="SUPFAM" id="SSF57180">
    <property type="entry name" value="Cellulose-binding domain"/>
    <property type="match status" value="1"/>
</dbReference>
<evidence type="ECO:0000256" key="6">
    <source>
        <dbReference type="ARBA" id="ARBA00022801"/>
    </source>
</evidence>
<comment type="catalytic activity">
    <reaction evidence="10 11">
        <text>feruloyl-polysaccharide + H2O = ferulate + polysaccharide.</text>
        <dbReference type="EC" id="3.1.1.73"/>
    </reaction>
</comment>
<keyword evidence="6 11" id="KW-0378">Hydrolase</keyword>
<keyword evidence="8 11" id="KW-0624">Polysaccharide degradation</keyword>
<dbReference type="Proteomes" id="UP000076584">
    <property type="component" value="Unassembled WGS sequence"/>
</dbReference>
<dbReference type="InterPro" id="IPR035971">
    <property type="entry name" value="CBD_sf"/>
</dbReference>
<name>A0A162PLA7_COLIC</name>
<dbReference type="SUPFAM" id="SSF53474">
    <property type="entry name" value="alpha/beta-Hydrolases"/>
    <property type="match status" value="1"/>
</dbReference>
<dbReference type="Gene3D" id="3.40.50.1820">
    <property type="entry name" value="alpha/beta hydrolase"/>
    <property type="match status" value="1"/>
</dbReference>
<dbReference type="GO" id="GO:0030600">
    <property type="term" value="F:feruloyl esterase activity"/>
    <property type="evidence" value="ECO:0007669"/>
    <property type="project" value="UniProtKB-UniRule"/>
</dbReference>
<dbReference type="InterPro" id="IPR000254">
    <property type="entry name" value="CBD"/>
</dbReference>
<evidence type="ECO:0000256" key="10">
    <source>
        <dbReference type="ARBA" id="ARBA00034075"/>
    </source>
</evidence>
<evidence type="ECO:0000256" key="1">
    <source>
        <dbReference type="ARBA" id="ARBA00004613"/>
    </source>
</evidence>
<dbReference type="SMART" id="SM00236">
    <property type="entry name" value="fCBD"/>
    <property type="match status" value="1"/>
</dbReference>
<evidence type="ECO:0000256" key="7">
    <source>
        <dbReference type="ARBA" id="ARBA00023277"/>
    </source>
</evidence>
<dbReference type="GO" id="GO:0045493">
    <property type="term" value="P:xylan catabolic process"/>
    <property type="evidence" value="ECO:0007669"/>
    <property type="project" value="UniProtKB-UniRule"/>
</dbReference>
<keyword evidence="4 11" id="KW-0858">Xylan degradation</keyword>
<organism evidence="13 14">
    <name type="scientific">Colletotrichum incanum</name>
    <name type="common">Soybean anthracnose fungus</name>
    <dbReference type="NCBI Taxonomy" id="1573173"/>
    <lineage>
        <taxon>Eukaryota</taxon>
        <taxon>Fungi</taxon>
        <taxon>Dikarya</taxon>
        <taxon>Ascomycota</taxon>
        <taxon>Pezizomycotina</taxon>
        <taxon>Sordariomycetes</taxon>
        <taxon>Hypocreomycetidae</taxon>
        <taxon>Glomerellales</taxon>
        <taxon>Glomerellaceae</taxon>
        <taxon>Colletotrichum</taxon>
        <taxon>Colletotrichum spaethianum species complex</taxon>
    </lineage>
</organism>
<dbReference type="GO" id="GO:0030248">
    <property type="term" value="F:cellulose binding"/>
    <property type="evidence" value="ECO:0007669"/>
    <property type="project" value="InterPro"/>
</dbReference>
<sequence>MASFFAIIILLLSASLQSVIARTAGCGKTPPSSGTKSIGNRRYILQVPANYDSEKEYTLIFGFHWLNGNMNTVAPGYYGLRALAGESAIFVAPDGINAGWANGGGSDVTFVDQILTEVQNSLCVNTTKRFATGFSYGGAMSNAVACARPSMYLVPHIRNIHDLVSLRTSADEPGIFRAVSVIAGAELSGCAGGTTPVAYLGIHGAADNVLSISQGRALRDRFLRVNGCQSKNAPDPSPGASQRIKTEYSCRDGYPVWWIGHGGGHVGDANDSQGNWMARETWDFFTRAIYGGSEGGGGGGAPPPTTGPPSGQCAAKFGQCGGQGWTGATCCQSGSTCNAQNQW</sequence>
<evidence type="ECO:0000256" key="3">
    <source>
        <dbReference type="ARBA" id="ARBA00022525"/>
    </source>
</evidence>
<comment type="subcellular location">
    <subcellularLocation>
        <location evidence="1 11">Secreted</location>
    </subcellularLocation>
</comment>
<keyword evidence="5 11" id="KW-0732">Signal</keyword>
<evidence type="ECO:0000256" key="9">
    <source>
        <dbReference type="ARBA" id="ARBA00025250"/>
    </source>
</evidence>
<comment type="function">
    <text evidence="9 11">Involved in degradation of plant cell walls. Hydrolyzes the feruloyl-arabinose ester bond in arabinoxylans, and the feruloyl-galactose ester bond in pectin. Active against paranitrophenyl-acetate, methyl ferulate and wheat arabinoxylan.</text>
</comment>
<keyword evidence="7 11" id="KW-0119">Carbohydrate metabolism</keyword>
<feature type="domain" description="CBM1" evidence="12">
    <location>
        <begin position="312"/>
        <end position="343"/>
    </location>
</feature>
<dbReference type="PANTHER" id="PTHR38050:SF1">
    <property type="entry name" value="FERULOYL ESTERASE C"/>
    <property type="match status" value="1"/>
</dbReference>
<dbReference type="EC" id="3.1.1.73" evidence="11"/>
<keyword evidence="14" id="KW-1185">Reference proteome</keyword>
<evidence type="ECO:0000313" key="13">
    <source>
        <dbReference type="EMBL" id="KZL87290.1"/>
    </source>
</evidence>
<evidence type="ECO:0000256" key="11">
    <source>
        <dbReference type="RuleBase" id="RU367094"/>
    </source>
</evidence>
<evidence type="ECO:0000256" key="8">
    <source>
        <dbReference type="ARBA" id="ARBA00023326"/>
    </source>
</evidence>
<dbReference type="Pfam" id="PF00734">
    <property type="entry name" value="CBM_1"/>
    <property type="match status" value="1"/>
</dbReference>
<reference evidence="13 14" key="1">
    <citation type="submission" date="2015-06" db="EMBL/GenBank/DDBJ databases">
        <title>Survival trade-offs in plant roots during colonization by closely related pathogenic and mutualistic fungi.</title>
        <authorList>
            <person name="Hacquard S."/>
            <person name="Kracher B."/>
            <person name="Hiruma K."/>
            <person name="Weinman A."/>
            <person name="Muench P."/>
            <person name="Garrido Oter R."/>
            <person name="Ver Loren van Themaat E."/>
            <person name="Dallerey J.-F."/>
            <person name="Damm U."/>
            <person name="Henrissat B."/>
            <person name="Lespinet O."/>
            <person name="Thon M."/>
            <person name="Kemen E."/>
            <person name="McHardy A.C."/>
            <person name="Schulze-Lefert P."/>
            <person name="O'Connell R.J."/>
        </authorList>
    </citation>
    <scope>NUCLEOTIDE SEQUENCE [LARGE SCALE GENOMIC DNA]</scope>
    <source>
        <strain evidence="13 14">MAFF 238704</strain>
    </source>
</reference>
<protein>
    <recommendedName>
        <fullName evidence="11">Feruloyl esterase C</fullName>
        <ecNumber evidence="11">3.1.1.73</ecNumber>
    </recommendedName>
    <alternativeName>
        <fullName evidence="11">Ferulic acid esterase C</fullName>
    </alternativeName>
</protein>
<feature type="signal peptide" evidence="11">
    <location>
        <begin position="1"/>
        <end position="21"/>
    </location>
</feature>
<evidence type="ECO:0000313" key="14">
    <source>
        <dbReference type="Proteomes" id="UP000076584"/>
    </source>
</evidence>
<dbReference type="AlphaFoldDB" id="A0A162PLA7"/>
<dbReference type="GO" id="GO:0005576">
    <property type="term" value="C:extracellular region"/>
    <property type="evidence" value="ECO:0007669"/>
    <property type="project" value="UniProtKB-SubCell"/>
</dbReference>
<accession>A0A162PLA7</accession>
<comment type="similarity">
    <text evidence="2 11">Belongs to the faeC family.</text>
</comment>
<dbReference type="STRING" id="1573173.A0A162PLA7"/>
<gene>
    <name evidence="13" type="ORF">CI238_10420</name>
</gene>
<evidence type="ECO:0000256" key="2">
    <source>
        <dbReference type="ARBA" id="ARBA00010278"/>
    </source>
</evidence>
<dbReference type="PROSITE" id="PS51164">
    <property type="entry name" value="CBM1_2"/>
    <property type="match status" value="1"/>
</dbReference>
<comment type="caution">
    <text evidence="13">The sequence shown here is derived from an EMBL/GenBank/DDBJ whole genome shotgun (WGS) entry which is preliminary data.</text>
</comment>
<feature type="chain" id="PRO_5027133255" description="Feruloyl esterase C" evidence="11">
    <location>
        <begin position="22"/>
        <end position="343"/>
    </location>
</feature>
<evidence type="ECO:0000256" key="4">
    <source>
        <dbReference type="ARBA" id="ARBA00022651"/>
    </source>
</evidence>